<reference evidence="2" key="2">
    <citation type="journal article" date="2023" name="BMC Genomics">
        <title>Pest status, molecular evolution, and epigenetic factors derived from the genome assembly of Frankliniella fusca, a thysanopteran phytovirus vector.</title>
        <authorList>
            <person name="Catto M.A."/>
            <person name="Labadie P.E."/>
            <person name="Jacobson A.L."/>
            <person name="Kennedy G.G."/>
            <person name="Srinivasan R."/>
            <person name="Hunt B.G."/>
        </authorList>
    </citation>
    <scope>NUCLEOTIDE SEQUENCE</scope>
    <source>
        <strain evidence="2">PL_HMW_Pooled</strain>
    </source>
</reference>
<dbReference type="PANTHER" id="PTHR37162">
    <property type="entry name" value="HAT FAMILY DIMERISATION DOMAINCONTAINING PROTEIN-RELATED"/>
    <property type="match status" value="1"/>
</dbReference>
<dbReference type="Proteomes" id="UP001219518">
    <property type="component" value="Unassembled WGS sequence"/>
</dbReference>
<proteinExistence type="predicted"/>
<dbReference type="InterPro" id="IPR025398">
    <property type="entry name" value="DUF4371"/>
</dbReference>
<gene>
    <name evidence="2" type="ORF">KUF71_002739</name>
</gene>
<name>A0AAE1I3U4_9NEOP</name>
<dbReference type="EMBL" id="JAHWGI010001439">
    <property type="protein sequence ID" value="KAK3932768.1"/>
    <property type="molecule type" value="Genomic_DNA"/>
</dbReference>
<evidence type="ECO:0000313" key="2">
    <source>
        <dbReference type="EMBL" id="KAK3932768.1"/>
    </source>
</evidence>
<comment type="caution">
    <text evidence="2">The sequence shown here is derived from an EMBL/GenBank/DDBJ whole genome shotgun (WGS) entry which is preliminary data.</text>
</comment>
<organism evidence="2 3">
    <name type="scientific">Frankliniella fusca</name>
    <dbReference type="NCBI Taxonomy" id="407009"/>
    <lineage>
        <taxon>Eukaryota</taxon>
        <taxon>Metazoa</taxon>
        <taxon>Ecdysozoa</taxon>
        <taxon>Arthropoda</taxon>
        <taxon>Hexapoda</taxon>
        <taxon>Insecta</taxon>
        <taxon>Pterygota</taxon>
        <taxon>Neoptera</taxon>
        <taxon>Paraneoptera</taxon>
        <taxon>Thysanoptera</taxon>
        <taxon>Terebrantia</taxon>
        <taxon>Thripoidea</taxon>
        <taxon>Thripidae</taxon>
        <taxon>Frankliniella</taxon>
    </lineage>
</organism>
<dbReference type="PANTHER" id="PTHR37162:SF1">
    <property type="entry name" value="BED-TYPE DOMAIN-CONTAINING PROTEIN"/>
    <property type="match status" value="1"/>
</dbReference>
<accession>A0AAE1I3U4</accession>
<reference evidence="2" key="1">
    <citation type="submission" date="2021-07" db="EMBL/GenBank/DDBJ databases">
        <authorList>
            <person name="Catto M.A."/>
            <person name="Jacobson A."/>
            <person name="Kennedy G."/>
            <person name="Labadie P."/>
            <person name="Hunt B.G."/>
            <person name="Srinivasan R."/>
        </authorList>
    </citation>
    <scope>NUCLEOTIDE SEQUENCE</scope>
    <source>
        <strain evidence="2">PL_HMW_Pooled</strain>
        <tissue evidence="2">Head</tissue>
    </source>
</reference>
<dbReference type="Pfam" id="PF14291">
    <property type="entry name" value="DUF4371"/>
    <property type="match status" value="1"/>
</dbReference>
<feature type="domain" description="DUF4371" evidence="1">
    <location>
        <begin position="70"/>
        <end position="171"/>
    </location>
</feature>
<feature type="non-terminal residue" evidence="2">
    <location>
        <position position="1"/>
    </location>
</feature>
<protein>
    <submittedName>
        <fullName evidence="2">Zinc finger MYM-type protein 1</fullName>
    </submittedName>
</protein>
<dbReference type="SUPFAM" id="SSF53098">
    <property type="entry name" value="Ribonuclease H-like"/>
    <property type="match status" value="1"/>
</dbReference>
<dbReference type="InterPro" id="IPR012337">
    <property type="entry name" value="RNaseH-like_sf"/>
</dbReference>
<evidence type="ECO:0000259" key="1">
    <source>
        <dbReference type="Pfam" id="PF14291"/>
    </source>
</evidence>
<keyword evidence="3" id="KW-1185">Reference proteome</keyword>
<dbReference type="AlphaFoldDB" id="A0AAE1I3U4"/>
<sequence length="397" mass="44772">MVKYVADGPMREKERRTVTEADLKLAVFIAMHCAVQSIDHLGEILTVLGKGSPLEKLRLHRTKCSKLISNVVAPVFLTEIKNDIGDSPYSLIVDESTDVSTTKFMALCVRYHSKKHKKMVTDFLGIIQVHSCTGVDLAKAVVEYLQVIGLILGNLHAIGTDGAANMCGANNSFYTHLRSMVPGGRLQLLKCVCHSLDKCAEYAFKTVPNHLTFLLTETYNYFSHSAKRKEDYIELYKSKHDGKAPLKLMSLCQTRWLVWLPVSTLILHQWNDLKEYFKKEQAERRDSDFKLDTLVRLFNDNTNLLYLTFMKSVLGEVHAVSLAFEHTNADVTKLYTDMRGLVYGLAGRVLKREAIAETTRPSVLRQDEVAMLKAAFANAANLRSTDNIKFGDNFTEL</sequence>
<evidence type="ECO:0000313" key="3">
    <source>
        <dbReference type="Proteomes" id="UP001219518"/>
    </source>
</evidence>